<protein>
    <submittedName>
        <fullName evidence="8">Putative zinc-type alcohol dehydrogenase-like protein</fullName>
    </submittedName>
</protein>
<dbReference type="SUPFAM" id="SSF51735">
    <property type="entry name" value="NAD(P)-binding Rossmann-fold domains"/>
    <property type="match status" value="1"/>
</dbReference>
<gene>
    <name evidence="8" type="ORF">LY01_01339</name>
</gene>
<proteinExistence type="inferred from homology"/>
<organism evidence="8 9">
    <name type="scientific">Nonlabens xylanidelens</name>
    <dbReference type="NCBI Taxonomy" id="191564"/>
    <lineage>
        <taxon>Bacteria</taxon>
        <taxon>Pseudomonadati</taxon>
        <taxon>Bacteroidota</taxon>
        <taxon>Flavobacteriia</taxon>
        <taxon>Flavobacteriales</taxon>
        <taxon>Flavobacteriaceae</taxon>
        <taxon>Nonlabens</taxon>
    </lineage>
</organism>
<dbReference type="PROSITE" id="PS00065">
    <property type="entry name" value="D_2_HYDROXYACID_DH_1"/>
    <property type="match status" value="1"/>
</dbReference>
<feature type="domain" description="Alcohol dehydrogenase-like N-terminal" evidence="7">
    <location>
        <begin position="28"/>
        <end position="145"/>
    </location>
</feature>
<name>A0A2S6INT6_9FLAO</name>
<dbReference type="Gene3D" id="3.90.180.10">
    <property type="entry name" value="Medium-chain alcohol dehydrogenases, catalytic domain"/>
    <property type="match status" value="1"/>
</dbReference>
<dbReference type="InterPro" id="IPR002328">
    <property type="entry name" value="ADH_Zn_CS"/>
</dbReference>
<feature type="domain" description="Alcohol dehydrogenase-like C-terminal" evidence="6">
    <location>
        <begin position="186"/>
        <end position="308"/>
    </location>
</feature>
<evidence type="ECO:0000313" key="9">
    <source>
        <dbReference type="Proteomes" id="UP000239002"/>
    </source>
</evidence>
<evidence type="ECO:0000256" key="1">
    <source>
        <dbReference type="ARBA" id="ARBA00001947"/>
    </source>
</evidence>
<dbReference type="PANTHER" id="PTHR42683">
    <property type="entry name" value="ALDEHYDE REDUCTASE"/>
    <property type="match status" value="1"/>
</dbReference>
<comment type="cofactor">
    <cofactor evidence="1 5">
        <name>Zn(2+)</name>
        <dbReference type="ChEBI" id="CHEBI:29105"/>
    </cofactor>
</comment>
<dbReference type="PROSITE" id="PS00059">
    <property type="entry name" value="ADH_ZINC"/>
    <property type="match status" value="1"/>
</dbReference>
<dbReference type="FunFam" id="3.40.50.720:FF:000022">
    <property type="entry name" value="Cinnamyl alcohol dehydrogenase"/>
    <property type="match status" value="1"/>
</dbReference>
<dbReference type="GO" id="GO:0008270">
    <property type="term" value="F:zinc ion binding"/>
    <property type="evidence" value="ECO:0007669"/>
    <property type="project" value="InterPro"/>
</dbReference>
<evidence type="ECO:0000256" key="3">
    <source>
        <dbReference type="ARBA" id="ARBA00022833"/>
    </source>
</evidence>
<dbReference type="Gene3D" id="3.40.50.720">
    <property type="entry name" value="NAD(P)-binding Rossmann-like Domain"/>
    <property type="match status" value="1"/>
</dbReference>
<dbReference type="InterPro" id="IPR011032">
    <property type="entry name" value="GroES-like_sf"/>
</dbReference>
<dbReference type="InterPro" id="IPR013149">
    <property type="entry name" value="ADH-like_C"/>
</dbReference>
<keyword evidence="3 5" id="KW-0862">Zinc</keyword>
<evidence type="ECO:0000259" key="6">
    <source>
        <dbReference type="Pfam" id="PF00107"/>
    </source>
</evidence>
<dbReference type="EMBL" id="PTJE01000002">
    <property type="protein sequence ID" value="PPK95746.1"/>
    <property type="molecule type" value="Genomic_DNA"/>
</dbReference>
<keyword evidence="2 5" id="KW-0479">Metal-binding</keyword>
<dbReference type="InterPro" id="IPR013154">
    <property type="entry name" value="ADH-like_N"/>
</dbReference>
<dbReference type="Proteomes" id="UP000239002">
    <property type="component" value="Unassembled WGS sequence"/>
</dbReference>
<dbReference type="OrthoDB" id="9806940at2"/>
<evidence type="ECO:0000256" key="5">
    <source>
        <dbReference type="RuleBase" id="RU361277"/>
    </source>
</evidence>
<dbReference type="RefSeq" id="WP_104515037.1">
    <property type="nucleotide sequence ID" value="NZ_MQVW01000002.1"/>
</dbReference>
<comment type="similarity">
    <text evidence="5">Belongs to the zinc-containing alcohol dehydrogenase family.</text>
</comment>
<dbReference type="Pfam" id="PF08240">
    <property type="entry name" value="ADH_N"/>
    <property type="match status" value="1"/>
</dbReference>
<comment type="caution">
    <text evidence="8">The sequence shown here is derived from an EMBL/GenBank/DDBJ whole genome shotgun (WGS) entry which is preliminary data.</text>
</comment>
<evidence type="ECO:0000256" key="4">
    <source>
        <dbReference type="ARBA" id="ARBA00023002"/>
    </source>
</evidence>
<dbReference type="SUPFAM" id="SSF50129">
    <property type="entry name" value="GroES-like"/>
    <property type="match status" value="1"/>
</dbReference>
<evidence type="ECO:0000259" key="7">
    <source>
        <dbReference type="Pfam" id="PF08240"/>
    </source>
</evidence>
<sequence length="349" mass="38378">MQEVKAYGAESKEADFKEITIKRRDLNENDVKIDILYTGVCHSDIHAKQNDWGNAKYPIVPGHEIIGRVTQVGNEVSKYKIGDLVGVGCMVDSCQTCSACEEDMEMWCENGSTSTYNSKDKFIGGHTLGGYSTSIVVREEFVLSVSEKLDIKGVAPLLCAGITTYSPLKHWNVKEGEKVGIIGLGGLGHMGIKFAVAMGAKTIMITTSESKAADARRLGVDEVIISKDADQMSAHANSFDFILNTIPVGHDVNPYLALLKRDRTMCLVGAIEPLENIHGANLILRRKNLAGSLIGGIKETQEMLDFCAEHNIVSDVEMIDINEINTAFERVQNNDVKYRFVIDMESLKN</sequence>
<evidence type="ECO:0000256" key="2">
    <source>
        <dbReference type="ARBA" id="ARBA00022723"/>
    </source>
</evidence>
<dbReference type="GO" id="GO:0008106">
    <property type="term" value="F:alcohol dehydrogenase (NADP+) activity"/>
    <property type="evidence" value="ECO:0007669"/>
    <property type="project" value="UniProtKB-ARBA"/>
</dbReference>
<dbReference type="InterPro" id="IPR047109">
    <property type="entry name" value="CAD-like"/>
</dbReference>
<dbReference type="CDD" id="cd05283">
    <property type="entry name" value="CAD1"/>
    <property type="match status" value="1"/>
</dbReference>
<dbReference type="InterPro" id="IPR029752">
    <property type="entry name" value="D-isomer_DH_CS1"/>
</dbReference>
<reference evidence="8 9" key="1">
    <citation type="submission" date="2018-02" db="EMBL/GenBank/DDBJ databases">
        <title>Genomic Encyclopedia of Archaeal and Bacterial Type Strains, Phase II (KMG-II): from individual species to whole genera.</title>
        <authorList>
            <person name="Goeker M."/>
        </authorList>
    </citation>
    <scope>NUCLEOTIDE SEQUENCE [LARGE SCALE GENOMIC DNA]</scope>
    <source>
        <strain evidence="8 9">DSM 16809</strain>
    </source>
</reference>
<dbReference type="Pfam" id="PF00107">
    <property type="entry name" value="ADH_zinc_N"/>
    <property type="match status" value="1"/>
</dbReference>
<keyword evidence="9" id="KW-1185">Reference proteome</keyword>
<dbReference type="InterPro" id="IPR036291">
    <property type="entry name" value="NAD(P)-bd_dom_sf"/>
</dbReference>
<evidence type="ECO:0000313" key="8">
    <source>
        <dbReference type="EMBL" id="PPK95746.1"/>
    </source>
</evidence>
<dbReference type="AlphaFoldDB" id="A0A2S6INT6"/>
<accession>A0A2S6INT6</accession>
<keyword evidence="4" id="KW-0560">Oxidoreductase</keyword>